<dbReference type="EMBL" id="CAJVPZ010087812">
    <property type="protein sequence ID" value="CAG8813011.1"/>
    <property type="molecule type" value="Genomic_DNA"/>
</dbReference>
<gene>
    <name evidence="1" type="ORF">RFULGI_LOCUS18970</name>
</gene>
<proteinExistence type="predicted"/>
<dbReference type="AlphaFoldDB" id="A0A9N9K8W9"/>
<organism evidence="1 2">
    <name type="scientific">Racocetra fulgida</name>
    <dbReference type="NCBI Taxonomy" id="60492"/>
    <lineage>
        <taxon>Eukaryota</taxon>
        <taxon>Fungi</taxon>
        <taxon>Fungi incertae sedis</taxon>
        <taxon>Mucoromycota</taxon>
        <taxon>Glomeromycotina</taxon>
        <taxon>Glomeromycetes</taxon>
        <taxon>Diversisporales</taxon>
        <taxon>Gigasporaceae</taxon>
        <taxon>Racocetra</taxon>
    </lineage>
</organism>
<feature type="non-terminal residue" evidence="1">
    <location>
        <position position="80"/>
    </location>
</feature>
<reference evidence="1" key="1">
    <citation type="submission" date="2021-06" db="EMBL/GenBank/DDBJ databases">
        <authorList>
            <person name="Kallberg Y."/>
            <person name="Tangrot J."/>
            <person name="Rosling A."/>
        </authorList>
    </citation>
    <scope>NUCLEOTIDE SEQUENCE</scope>
    <source>
        <strain evidence="1">IN212</strain>
    </source>
</reference>
<protein>
    <submittedName>
        <fullName evidence="1">1290_t:CDS:1</fullName>
    </submittedName>
</protein>
<keyword evidence="2" id="KW-1185">Reference proteome</keyword>
<evidence type="ECO:0000313" key="1">
    <source>
        <dbReference type="EMBL" id="CAG8813011.1"/>
    </source>
</evidence>
<dbReference type="Proteomes" id="UP000789396">
    <property type="component" value="Unassembled WGS sequence"/>
</dbReference>
<accession>A0A9N9K8W9</accession>
<comment type="caution">
    <text evidence="1">The sequence shown here is derived from an EMBL/GenBank/DDBJ whole genome shotgun (WGS) entry which is preliminary data.</text>
</comment>
<sequence>MKGLFNHYDVKVHSNMSAQLQELCIQLSNLDGRLQKIFQDMLRDIRQSIRNFEVNNQLENDNTPREEKTYEILNSFLTWR</sequence>
<name>A0A9N9K8W9_9GLOM</name>
<evidence type="ECO:0000313" key="2">
    <source>
        <dbReference type="Proteomes" id="UP000789396"/>
    </source>
</evidence>